<reference evidence="2" key="2">
    <citation type="journal article" date="2015" name="Fish Shellfish Immunol.">
        <title>Early steps in the European eel (Anguilla anguilla)-Vibrio vulnificus interaction in the gills: Role of the RtxA13 toxin.</title>
        <authorList>
            <person name="Callol A."/>
            <person name="Pajuelo D."/>
            <person name="Ebbesson L."/>
            <person name="Teles M."/>
            <person name="MacKenzie S."/>
            <person name="Amaro C."/>
        </authorList>
    </citation>
    <scope>NUCLEOTIDE SEQUENCE</scope>
</reference>
<organism evidence="2">
    <name type="scientific">Anguilla anguilla</name>
    <name type="common">European freshwater eel</name>
    <name type="synonym">Muraena anguilla</name>
    <dbReference type="NCBI Taxonomy" id="7936"/>
    <lineage>
        <taxon>Eukaryota</taxon>
        <taxon>Metazoa</taxon>
        <taxon>Chordata</taxon>
        <taxon>Craniata</taxon>
        <taxon>Vertebrata</taxon>
        <taxon>Euteleostomi</taxon>
        <taxon>Actinopterygii</taxon>
        <taxon>Neopterygii</taxon>
        <taxon>Teleostei</taxon>
        <taxon>Anguilliformes</taxon>
        <taxon>Anguillidae</taxon>
        <taxon>Anguilla</taxon>
    </lineage>
</organism>
<reference evidence="2" key="1">
    <citation type="submission" date="2014-11" db="EMBL/GenBank/DDBJ databases">
        <authorList>
            <person name="Amaro Gonzalez C."/>
        </authorList>
    </citation>
    <scope>NUCLEOTIDE SEQUENCE</scope>
</reference>
<evidence type="ECO:0000256" key="1">
    <source>
        <dbReference type="SAM" id="MobiDB-lite"/>
    </source>
</evidence>
<evidence type="ECO:0000313" key="2">
    <source>
        <dbReference type="EMBL" id="JAI03121.1"/>
    </source>
</evidence>
<dbReference type="AlphaFoldDB" id="A0A0E9XMQ0"/>
<accession>A0A0E9XMQ0</accession>
<proteinExistence type="predicted"/>
<feature type="region of interest" description="Disordered" evidence="1">
    <location>
        <begin position="1"/>
        <end position="30"/>
    </location>
</feature>
<protein>
    <submittedName>
        <fullName evidence="2">Uncharacterized protein</fullName>
    </submittedName>
</protein>
<dbReference type="EMBL" id="GBXM01005457">
    <property type="protein sequence ID" value="JAI03121.1"/>
    <property type="molecule type" value="Transcribed_RNA"/>
</dbReference>
<feature type="compositionally biased region" description="Polar residues" evidence="1">
    <location>
        <begin position="1"/>
        <end position="19"/>
    </location>
</feature>
<name>A0A0E9XMQ0_ANGAN</name>
<sequence length="57" mass="6608">MNCQMSTVTNQFGNVSNQPHLWGGGERRGKKKTQPAFIRFQKLEIESSHHCRFIFKA</sequence>